<feature type="domain" description="DUF4398" evidence="2">
    <location>
        <begin position="25"/>
        <end position="99"/>
    </location>
</feature>
<dbReference type="InterPro" id="IPR025511">
    <property type="entry name" value="DUF4398"/>
</dbReference>
<reference evidence="3 4" key="1">
    <citation type="submission" date="2020-04" db="EMBL/GenBank/DDBJ databases">
        <title>Usitatibacter rugosus gen. nov., sp. nov. and Usitatibacter palustris sp. nov., novel members of Usitatibacteraceae fam. nov. within the order Nitrosomonadales isolated from soil.</title>
        <authorList>
            <person name="Huber K.J."/>
            <person name="Neumann-Schaal M."/>
            <person name="Geppert A."/>
            <person name="Luckner M."/>
            <person name="Wanner G."/>
            <person name="Overmann J."/>
        </authorList>
    </citation>
    <scope>NUCLEOTIDE SEQUENCE [LARGE SCALE GENOMIC DNA]</scope>
    <source>
        <strain evidence="3 4">Swamp67</strain>
    </source>
</reference>
<name>A0A6M4H4N2_9PROT</name>
<dbReference type="Gene3D" id="1.20.1270.390">
    <property type="match status" value="1"/>
</dbReference>
<sequence>MKILLLAGAAVLAVGCASSPPPNDSMAVARKGVDRAAGTPETVQWSPTELDTARAKLAMAESAMSRKDYDLARRLADEAEADARLAEARAGARKNDAAFRDVNNALRGLRDEIARRPAG</sequence>
<keyword evidence="1" id="KW-0732">Signal</keyword>
<gene>
    <name evidence="3" type="ORF">DSM104440_00449</name>
</gene>
<dbReference type="InParanoid" id="A0A6M4H4N2"/>
<dbReference type="AlphaFoldDB" id="A0A6M4H4N2"/>
<evidence type="ECO:0000313" key="3">
    <source>
        <dbReference type="EMBL" id="QJR13663.1"/>
    </source>
</evidence>
<keyword evidence="4" id="KW-1185">Reference proteome</keyword>
<evidence type="ECO:0000256" key="1">
    <source>
        <dbReference type="SAM" id="SignalP"/>
    </source>
</evidence>
<feature type="signal peptide" evidence="1">
    <location>
        <begin position="1"/>
        <end position="19"/>
    </location>
</feature>
<dbReference type="PROSITE" id="PS51257">
    <property type="entry name" value="PROKAR_LIPOPROTEIN"/>
    <property type="match status" value="1"/>
</dbReference>
<dbReference type="KEGG" id="upl:DSM104440_00449"/>
<evidence type="ECO:0000259" key="2">
    <source>
        <dbReference type="Pfam" id="PF14346"/>
    </source>
</evidence>
<organism evidence="3 4">
    <name type="scientific">Usitatibacter palustris</name>
    <dbReference type="NCBI Taxonomy" id="2732487"/>
    <lineage>
        <taxon>Bacteria</taxon>
        <taxon>Pseudomonadati</taxon>
        <taxon>Pseudomonadota</taxon>
        <taxon>Betaproteobacteria</taxon>
        <taxon>Nitrosomonadales</taxon>
        <taxon>Usitatibacteraceae</taxon>
        <taxon>Usitatibacter</taxon>
    </lineage>
</organism>
<accession>A0A6M4H4N2</accession>
<dbReference type="RefSeq" id="WP_171160415.1">
    <property type="nucleotide sequence ID" value="NZ_CP053073.1"/>
</dbReference>
<feature type="chain" id="PRO_5026778531" description="DUF4398 domain-containing protein" evidence="1">
    <location>
        <begin position="20"/>
        <end position="119"/>
    </location>
</feature>
<protein>
    <recommendedName>
        <fullName evidence="2">DUF4398 domain-containing protein</fullName>
    </recommendedName>
</protein>
<dbReference type="Proteomes" id="UP000503096">
    <property type="component" value="Chromosome"/>
</dbReference>
<dbReference type="Pfam" id="PF14346">
    <property type="entry name" value="DUF4398"/>
    <property type="match status" value="1"/>
</dbReference>
<dbReference type="EMBL" id="CP053073">
    <property type="protein sequence ID" value="QJR13663.1"/>
    <property type="molecule type" value="Genomic_DNA"/>
</dbReference>
<evidence type="ECO:0000313" key="4">
    <source>
        <dbReference type="Proteomes" id="UP000503096"/>
    </source>
</evidence>
<proteinExistence type="predicted"/>